<comment type="caution">
    <text evidence="2">The sequence shown here is derived from an EMBL/GenBank/DDBJ whole genome shotgun (WGS) entry which is preliminary data.</text>
</comment>
<organism evidence="2 3">
    <name type="scientific">Catellatospora chokoriensis</name>
    <dbReference type="NCBI Taxonomy" id="310353"/>
    <lineage>
        <taxon>Bacteria</taxon>
        <taxon>Bacillati</taxon>
        <taxon>Actinomycetota</taxon>
        <taxon>Actinomycetes</taxon>
        <taxon>Micromonosporales</taxon>
        <taxon>Micromonosporaceae</taxon>
        <taxon>Catellatospora</taxon>
    </lineage>
</organism>
<evidence type="ECO:0000256" key="1">
    <source>
        <dbReference type="SAM" id="MobiDB-lite"/>
    </source>
</evidence>
<evidence type="ECO:0000313" key="3">
    <source>
        <dbReference type="Proteomes" id="UP000619293"/>
    </source>
</evidence>
<name>A0A8J3NR18_9ACTN</name>
<proteinExistence type="predicted"/>
<feature type="region of interest" description="Disordered" evidence="1">
    <location>
        <begin position="1"/>
        <end position="56"/>
    </location>
</feature>
<sequence>MSAASVNRPDRPNPPATLVFSAPEEPRTDTRDAAEPRPVVLDPFAVPAAGNAHTGA</sequence>
<dbReference type="Proteomes" id="UP000619293">
    <property type="component" value="Unassembled WGS sequence"/>
</dbReference>
<gene>
    <name evidence="2" type="ORF">Cch02nite_32010</name>
</gene>
<evidence type="ECO:0000313" key="2">
    <source>
        <dbReference type="EMBL" id="GIF89757.1"/>
    </source>
</evidence>
<dbReference type="EMBL" id="BONG01000018">
    <property type="protein sequence ID" value="GIF89757.1"/>
    <property type="molecule type" value="Genomic_DNA"/>
</dbReference>
<keyword evidence="3" id="KW-1185">Reference proteome</keyword>
<accession>A0A8J3NR18</accession>
<feature type="compositionally biased region" description="Basic and acidic residues" evidence="1">
    <location>
        <begin position="24"/>
        <end position="35"/>
    </location>
</feature>
<protein>
    <submittedName>
        <fullName evidence="2">Uncharacterized protein</fullName>
    </submittedName>
</protein>
<dbReference type="AlphaFoldDB" id="A0A8J3NR18"/>
<reference evidence="2 3" key="1">
    <citation type="submission" date="2021-01" db="EMBL/GenBank/DDBJ databases">
        <title>Whole genome shotgun sequence of Catellatospora chokoriensis NBRC 107358.</title>
        <authorList>
            <person name="Komaki H."/>
            <person name="Tamura T."/>
        </authorList>
    </citation>
    <scope>NUCLEOTIDE SEQUENCE [LARGE SCALE GENOMIC DNA]</scope>
    <source>
        <strain evidence="2 3">NBRC 107358</strain>
    </source>
</reference>